<reference evidence="2 3" key="1">
    <citation type="journal article" date="2024" name="Nat. Commun.">
        <title>Phylogenomics reveals the evolutionary origins of lichenization in chlorophyte algae.</title>
        <authorList>
            <person name="Puginier C."/>
            <person name="Libourel C."/>
            <person name="Otte J."/>
            <person name="Skaloud P."/>
            <person name="Haon M."/>
            <person name="Grisel S."/>
            <person name="Petersen M."/>
            <person name="Berrin J.G."/>
            <person name="Delaux P.M."/>
            <person name="Dal Grande F."/>
            <person name="Keller J."/>
        </authorList>
    </citation>
    <scope>NUCLEOTIDE SEQUENCE [LARGE SCALE GENOMIC DNA]</scope>
    <source>
        <strain evidence="2 3">SAG 216-7</strain>
    </source>
</reference>
<name>A0ABR2Z2Q3_9CHLO</name>
<keyword evidence="3" id="KW-1185">Reference proteome</keyword>
<protein>
    <submittedName>
        <fullName evidence="2">Uncharacterized protein</fullName>
    </submittedName>
</protein>
<proteinExistence type="predicted"/>
<dbReference type="Proteomes" id="UP001491310">
    <property type="component" value="Unassembled WGS sequence"/>
</dbReference>
<evidence type="ECO:0000313" key="2">
    <source>
        <dbReference type="EMBL" id="KAK9918378.1"/>
    </source>
</evidence>
<sequence>MPQGTVASQPPDPAWPCNVDWYP</sequence>
<comment type="caution">
    <text evidence="2">The sequence shown here is derived from an EMBL/GenBank/DDBJ whole genome shotgun (WGS) entry which is preliminary data.</text>
</comment>
<dbReference type="EMBL" id="JALJOT010000001">
    <property type="protein sequence ID" value="KAK9918378.1"/>
    <property type="molecule type" value="Genomic_DNA"/>
</dbReference>
<evidence type="ECO:0000313" key="3">
    <source>
        <dbReference type="Proteomes" id="UP001491310"/>
    </source>
</evidence>
<gene>
    <name evidence="2" type="ORF">WJX75_003612</name>
</gene>
<evidence type="ECO:0000256" key="1">
    <source>
        <dbReference type="SAM" id="MobiDB-lite"/>
    </source>
</evidence>
<accession>A0ABR2Z2Q3</accession>
<organism evidence="2 3">
    <name type="scientific">Coccomyxa subellipsoidea</name>
    <dbReference type="NCBI Taxonomy" id="248742"/>
    <lineage>
        <taxon>Eukaryota</taxon>
        <taxon>Viridiplantae</taxon>
        <taxon>Chlorophyta</taxon>
        <taxon>core chlorophytes</taxon>
        <taxon>Trebouxiophyceae</taxon>
        <taxon>Trebouxiophyceae incertae sedis</taxon>
        <taxon>Coccomyxaceae</taxon>
        <taxon>Coccomyxa</taxon>
    </lineage>
</organism>
<feature type="region of interest" description="Disordered" evidence="1">
    <location>
        <begin position="1"/>
        <end position="23"/>
    </location>
</feature>